<dbReference type="SUPFAM" id="SSF55811">
    <property type="entry name" value="Nudix"/>
    <property type="match status" value="1"/>
</dbReference>
<feature type="domain" description="Nudix hydrolase" evidence="8">
    <location>
        <begin position="40"/>
        <end position="170"/>
    </location>
</feature>
<dbReference type="Pfam" id="PF00293">
    <property type="entry name" value="NUDIX"/>
    <property type="match status" value="1"/>
</dbReference>
<comment type="similarity">
    <text evidence="3">Belongs to the Nudix hydrolase family. NudK subfamily.</text>
</comment>
<dbReference type="PANTHER" id="PTHR11839:SF18">
    <property type="entry name" value="NUDIX HYDROLASE DOMAIN-CONTAINING PROTEIN"/>
    <property type="match status" value="1"/>
</dbReference>
<dbReference type="InterPro" id="IPR000086">
    <property type="entry name" value="NUDIX_hydrolase_dom"/>
</dbReference>
<accession>A0ABY5RNE1</accession>
<dbReference type="Gene3D" id="3.90.79.10">
    <property type="entry name" value="Nucleoside Triphosphate Pyrophosphohydrolase"/>
    <property type="match status" value="1"/>
</dbReference>
<dbReference type="InterPro" id="IPR015797">
    <property type="entry name" value="NUDIX_hydrolase-like_dom_sf"/>
</dbReference>
<comment type="catalytic activity">
    <reaction evidence="1">
        <text>GDP-alpha-D-mannose + H2O = alpha-D-mannose 1-phosphate + GMP + 2 H(+)</text>
        <dbReference type="Rhea" id="RHEA:27978"/>
        <dbReference type="ChEBI" id="CHEBI:15377"/>
        <dbReference type="ChEBI" id="CHEBI:15378"/>
        <dbReference type="ChEBI" id="CHEBI:57527"/>
        <dbReference type="ChEBI" id="CHEBI:58115"/>
        <dbReference type="ChEBI" id="CHEBI:58409"/>
    </reaction>
</comment>
<dbReference type="Proteomes" id="UP001017257">
    <property type="component" value="Chromosome"/>
</dbReference>
<dbReference type="GO" id="GO:0016787">
    <property type="term" value="F:hydrolase activity"/>
    <property type="evidence" value="ECO:0007669"/>
    <property type="project" value="UniProtKB-KW"/>
</dbReference>
<keyword evidence="5 9" id="KW-0378">Hydrolase</keyword>
<evidence type="ECO:0000256" key="5">
    <source>
        <dbReference type="ARBA" id="ARBA00022801"/>
    </source>
</evidence>
<evidence type="ECO:0000313" key="9">
    <source>
        <dbReference type="EMBL" id="UVF17886.1"/>
    </source>
</evidence>
<evidence type="ECO:0000256" key="1">
    <source>
        <dbReference type="ARBA" id="ARBA00000847"/>
    </source>
</evidence>
<evidence type="ECO:0000313" key="10">
    <source>
        <dbReference type="Proteomes" id="UP001017257"/>
    </source>
</evidence>
<dbReference type="RefSeq" id="WP_173948212.1">
    <property type="nucleotide sequence ID" value="NZ_CP102845.1"/>
</dbReference>
<comment type="cofactor">
    <cofactor evidence="2">
        <name>Mg(2+)</name>
        <dbReference type="ChEBI" id="CHEBI:18420"/>
    </cofactor>
</comment>
<reference evidence="9" key="1">
    <citation type="submission" date="2022-08" db="EMBL/GenBank/DDBJ databases">
        <title>Microvirga terrae sp. nov., isolated from soil.</title>
        <authorList>
            <person name="Kim K.H."/>
            <person name="Seo Y.L."/>
            <person name="Kim J.M."/>
            <person name="Lee J.K."/>
            <person name="Han D.M."/>
            <person name="Jeon C.O."/>
        </authorList>
    </citation>
    <scope>NUCLEOTIDE SEQUENCE</scope>
    <source>
        <strain evidence="9">R24</strain>
    </source>
</reference>
<name>A0ABY5RNE1_9HYPH</name>
<evidence type="ECO:0000259" key="8">
    <source>
        <dbReference type="PROSITE" id="PS51462"/>
    </source>
</evidence>
<evidence type="ECO:0000256" key="4">
    <source>
        <dbReference type="ARBA" id="ARBA00016377"/>
    </source>
</evidence>
<evidence type="ECO:0000256" key="3">
    <source>
        <dbReference type="ARBA" id="ARBA00007275"/>
    </source>
</evidence>
<evidence type="ECO:0000256" key="2">
    <source>
        <dbReference type="ARBA" id="ARBA00001946"/>
    </source>
</evidence>
<proteinExistence type="inferred from homology"/>
<keyword evidence="10" id="KW-1185">Reference proteome</keyword>
<dbReference type="CDD" id="cd24161">
    <property type="entry name" value="NUDIX_ADPRase_Ndx2"/>
    <property type="match status" value="1"/>
</dbReference>
<sequence>MAPDIRTVATRIVYENRWMRVREDAIVRQDGSPGIYGVVEKTDFAVIAPISNGAIHLVEQYRYPVQGRYWELPQGSWEDAPGIDPLELARAELREETGLTAETMLHVGHLFECYGHSNQGFHIYLAQGLRQGETRREHTEQDMVSRAFPVDEVLAMISSGVIKDAATVATLGLLRLKGLL</sequence>
<evidence type="ECO:0000256" key="7">
    <source>
        <dbReference type="ARBA" id="ARBA00032272"/>
    </source>
</evidence>
<dbReference type="PANTHER" id="PTHR11839">
    <property type="entry name" value="UDP/ADP-SUGAR PYROPHOSPHATASE"/>
    <property type="match status" value="1"/>
</dbReference>
<gene>
    <name evidence="9" type="ORF">HPT29_015300</name>
</gene>
<organism evidence="9 10">
    <name type="scientific">Microvirga terrae</name>
    <dbReference type="NCBI Taxonomy" id="2740529"/>
    <lineage>
        <taxon>Bacteria</taxon>
        <taxon>Pseudomonadati</taxon>
        <taxon>Pseudomonadota</taxon>
        <taxon>Alphaproteobacteria</taxon>
        <taxon>Hyphomicrobiales</taxon>
        <taxon>Methylobacteriaceae</taxon>
        <taxon>Microvirga</taxon>
    </lineage>
</organism>
<dbReference type="PROSITE" id="PS51462">
    <property type="entry name" value="NUDIX"/>
    <property type="match status" value="1"/>
</dbReference>
<dbReference type="EMBL" id="CP102845">
    <property type="protein sequence ID" value="UVF17886.1"/>
    <property type="molecule type" value="Genomic_DNA"/>
</dbReference>
<evidence type="ECO:0000256" key="6">
    <source>
        <dbReference type="ARBA" id="ARBA00032162"/>
    </source>
</evidence>
<protein>
    <recommendedName>
        <fullName evidence="4">GDP-mannose pyrophosphatase</fullName>
    </recommendedName>
    <alternativeName>
        <fullName evidence="6">GDP-mannose hydrolase</fullName>
    </alternativeName>
    <alternativeName>
        <fullName evidence="7">GDPMK</fullName>
    </alternativeName>
</protein>